<dbReference type="EMBL" id="BART01028512">
    <property type="protein sequence ID" value="GAG90810.1"/>
    <property type="molecule type" value="Genomic_DNA"/>
</dbReference>
<evidence type="ECO:0000313" key="2">
    <source>
        <dbReference type="EMBL" id="GAG90810.1"/>
    </source>
</evidence>
<feature type="transmembrane region" description="Helical" evidence="1">
    <location>
        <begin position="5"/>
        <end position="21"/>
    </location>
</feature>
<keyword evidence="1" id="KW-0812">Transmembrane</keyword>
<keyword evidence="1" id="KW-1133">Transmembrane helix</keyword>
<dbReference type="AlphaFoldDB" id="X1B6S8"/>
<protein>
    <submittedName>
        <fullName evidence="2">Uncharacterized protein</fullName>
    </submittedName>
</protein>
<name>X1B6S8_9ZZZZ</name>
<sequence>MNFGILILLLAFLVFIIIFLIDNENMLNLILTASLAFAGGFGVDKFYKKEREN</sequence>
<reference evidence="2" key="1">
    <citation type="journal article" date="2014" name="Front. Microbiol.">
        <title>High frequency of phylogenetically diverse reductive dehalogenase-homologous genes in deep subseafloor sedimentary metagenomes.</title>
        <authorList>
            <person name="Kawai M."/>
            <person name="Futagami T."/>
            <person name="Toyoda A."/>
            <person name="Takaki Y."/>
            <person name="Nishi S."/>
            <person name="Hori S."/>
            <person name="Arai W."/>
            <person name="Tsubouchi T."/>
            <person name="Morono Y."/>
            <person name="Uchiyama I."/>
            <person name="Ito T."/>
            <person name="Fujiyama A."/>
            <person name="Inagaki F."/>
            <person name="Takami H."/>
        </authorList>
    </citation>
    <scope>NUCLEOTIDE SEQUENCE</scope>
    <source>
        <strain evidence="2">Expedition CK06-06</strain>
    </source>
</reference>
<accession>X1B6S8</accession>
<evidence type="ECO:0000256" key="1">
    <source>
        <dbReference type="SAM" id="Phobius"/>
    </source>
</evidence>
<organism evidence="2">
    <name type="scientific">marine sediment metagenome</name>
    <dbReference type="NCBI Taxonomy" id="412755"/>
    <lineage>
        <taxon>unclassified sequences</taxon>
        <taxon>metagenomes</taxon>
        <taxon>ecological metagenomes</taxon>
    </lineage>
</organism>
<proteinExistence type="predicted"/>
<keyword evidence="1" id="KW-0472">Membrane</keyword>
<feature type="transmembrane region" description="Helical" evidence="1">
    <location>
        <begin position="27"/>
        <end position="47"/>
    </location>
</feature>
<comment type="caution">
    <text evidence="2">The sequence shown here is derived from an EMBL/GenBank/DDBJ whole genome shotgun (WGS) entry which is preliminary data.</text>
</comment>
<gene>
    <name evidence="2" type="ORF">S01H4_50246</name>
</gene>